<sequence>MTTSMIMIIISPLLTSLALLALLTTAANARPLYSETSGNSKLKMMITMINNIERSSTSTETSWEITGNDMSESSLIKGKVAPSPPPPISSPPGRQGNFNGGSSSSAPPKPYLSTLTSQLELILSCEEGSLCNSLISMFSNYGKTLKSQPSPSAHQDMIELPMQQPPPPFAAGKTPKSPPSPKPSPPTHQDMIELPSPPFAAGKTPKSPQSPTPAPPKNQHMIELPIKQRSPPFAAAGKTPKSPPSPKPAPSTHQDVIELMQQPSPPFAAGKTPLPPPPPNPAPSTHQDMIELPLQQRSPPAYVRFASS</sequence>
<reference evidence="4" key="1">
    <citation type="submission" date="2013-09" db="EMBL/GenBank/DDBJ databases">
        <title>Corchorus olitorius genome sequencing.</title>
        <authorList>
            <person name="Alam M."/>
            <person name="Haque M.S."/>
            <person name="Islam M.S."/>
            <person name="Emdad E.M."/>
            <person name="Islam M.M."/>
            <person name="Ahmed B."/>
            <person name="Halim A."/>
            <person name="Hossen Q.M.M."/>
            <person name="Hossain M.Z."/>
            <person name="Ahmed R."/>
            <person name="Khan M.M."/>
            <person name="Islam R."/>
            <person name="Rashid M.M."/>
            <person name="Khan S.A."/>
            <person name="Rahman M.S."/>
            <person name="Alam M."/>
            <person name="Yahiya A.S."/>
            <person name="Khan M.S."/>
            <person name="Azam M.S."/>
            <person name="Haque T."/>
            <person name="Lashkar M.Z.H."/>
            <person name="Akhand A.I."/>
            <person name="Morshed G."/>
            <person name="Roy S."/>
            <person name="Uddin K.S."/>
            <person name="Rabeya T."/>
            <person name="Hossain A.S."/>
            <person name="Chowdhury A."/>
            <person name="Snigdha A.R."/>
            <person name="Mortoza M.S."/>
            <person name="Matin S.A."/>
            <person name="Hoque S.M.E."/>
            <person name="Islam M.K."/>
            <person name="Roy D.K."/>
            <person name="Haider R."/>
            <person name="Moosa M.M."/>
            <person name="Elias S.M."/>
            <person name="Hasan A.M."/>
            <person name="Jahan S."/>
            <person name="Shafiuddin M."/>
            <person name="Mahmood N."/>
            <person name="Shommy N.S."/>
        </authorList>
    </citation>
    <scope>NUCLEOTIDE SEQUENCE [LARGE SCALE GENOMIC DNA]</scope>
    <source>
        <strain evidence="4">cv. O-4</strain>
    </source>
</reference>
<evidence type="ECO:0000256" key="2">
    <source>
        <dbReference type="SAM" id="SignalP"/>
    </source>
</evidence>
<evidence type="ECO:0008006" key="5">
    <source>
        <dbReference type="Google" id="ProtNLM"/>
    </source>
</evidence>
<feature type="compositionally biased region" description="Pro residues" evidence="1">
    <location>
        <begin position="273"/>
        <end position="282"/>
    </location>
</feature>
<feature type="region of interest" description="Disordered" evidence="1">
    <location>
        <begin position="144"/>
        <end position="308"/>
    </location>
</feature>
<dbReference type="PRINTS" id="PR01217">
    <property type="entry name" value="PRICHEXTENSN"/>
</dbReference>
<feature type="signal peptide" evidence="2">
    <location>
        <begin position="1"/>
        <end position="29"/>
    </location>
</feature>
<keyword evidence="4" id="KW-1185">Reference proteome</keyword>
<dbReference type="EMBL" id="AWUE01019375">
    <property type="protein sequence ID" value="OMO73980.1"/>
    <property type="molecule type" value="Genomic_DNA"/>
</dbReference>
<evidence type="ECO:0000256" key="1">
    <source>
        <dbReference type="SAM" id="MobiDB-lite"/>
    </source>
</evidence>
<dbReference type="AlphaFoldDB" id="A0A1R3HUR4"/>
<dbReference type="Proteomes" id="UP000187203">
    <property type="component" value="Unassembled WGS sequence"/>
</dbReference>
<name>A0A1R3HUR4_9ROSI</name>
<evidence type="ECO:0000313" key="4">
    <source>
        <dbReference type="Proteomes" id="UP000187203"/>
    </source>
</evidence>
<comment type="caution">
    <text evidence="3">The sequence shown here is derived from an EMBL/GenBank/DDBJ whole genome shotgun (WGS) entry which is preliminary data.</text>
</comment>
<feature type="compositionally biased region" description="Pro residues" evidence="1">
    <location>
        <begin position="176"/>
        <end position="186"/>
    </location>
</feature>
<feature type="compositionally biased region" description="Polar residues" evidence="1">
    <location>
        <begin position="144"/>
        <end position="153"/>
    </location>
</feature>
<accession>A0A1R3HUR4</accession>
<keyword evidence="2" id="KW-0732">Signal</keyword>
<feature type="chain" id="PRO_5012435781" description="Hydroxyproline-rich glycoprotein family protein" evidence="2">
    <location>
        <begin position="30"/>
        <end position="308"/>
    </location>
</feature>
<organism evidence="3 4">
    <name type="scientific">Corchorus olitorius</name>
    <dbReference type="NCBI Taxonomy" id="93759"/>
    <lineage>
        <taxon>Eukaryota</taxon>
        <taxon>Viridiplantae</taxon>
        <taxon>Streptophyta</taxon>
        <taxon>Embryophyta</taxon>
        <taxon>Tracheophyta</taxon>
        <taxon>Spermatophyta</taxon>
        <taxon>Magnoliopsida</taxon>
        <taxon>eudicotyledons</taxon>
        <taxon>Gunneridae</taxon>
        <taxon>Pentapetalae</taxon>
        <taxon>rosids</taxon>
        <taxon>malvids</taxon>
        <taxon>Malvales</taxon>
        <taxon>Malvaceae</taxon>
        <taxon>Grewioideae</taxon>
        <taxon>Apeibeae</taxon>
        <taxon>Corchorus</taxon>
    </lineage>
</organism>
<feature type="region of interest" description="Disordered" evidence="1">
    <location>
        <begin position="75"/>
        <end position="111"/>
    </location>
</feature>
<evidence type="ECO:0000313" key="3">
    <source>
        <dbReference type="EMBL" id="OMO73980.1"/>
    </source>
</evidence>
<protein>
    <recommendedName>
        <fullName evidence="5">Hydroxyproline-rich glycoprotein family protein</fullName>
    </recommendedName>
</protein>
<gene>
    <name evidence="3" type="ORF">COLO4_26768</name>
</gene>
<proteinExistence type="predicted"/>
<feature type="compositionally biased region" description="Polar residues" evidence="1">
    <location>
        <begin position="96"/>
        <end position="106"/>
    </location>
</feature>
<dbReference type="OrthoDB" id="10666691at2759"/>